<evidence type="ECO:0000256" key="1">
    <source>
        <dbReference type="ARBA" id="ARBA00007447"/>
    </source>
</evidence>
<dbReference type="PANTHER" id="PTHR47966">
    <property type="entry name" value="BETA-SITE APP-CLEAVING ENZYME, ISOFORM A-RELATED"/>
    <property type="match status" value="1"/>
</dbReference>
<dbReference type="InterPro" id="IPR001461">
    <property type="entry name" value="Aspartic_peptidase_A1"/>
</dbReference>
<dbReference type="Gene3D" id="2.40.70.10">
    <property type="entry name" value="Acid Proteases"/>
    <property type="match status" value="2"/>
</dbReference>
<dbReference type="PANTHER" id="PTHR47966:SF51">
    <property type="entry name" value="BETA-SITE APP-CLEAVING ENZYME, ISOFORM A-RELATED"/>
    <property type="match status" value="1"/>
</dbReference>
<keyword evidence="2" id="KW-0378">Hydrolase</keyword>
<dbReference type="Proteomes" id="UP000249402">
    <property type="component" value="Unassembled WGS sequence"/>
</dbReference>
<accession>A0A395H9K8</accession>
<dbReference type="GO" id="GO:0004190">
    <property type="term" value="F:aspartic-type endopeptidase activity"/>
    <property type="evidence" value="ECO:0007669"/>
    <property type="project" value="InterPro"/>
</dbReference>
<dbReference type="SUPFAM" id="SSF50630">
    <property type="entry name" value="Acid proteases"/>
    <property type="match status" value="1"/>
</dbReference>
<reference evidence="4 5" key="1">
    <citation type="submission" date="2018-02" db="EMBL/GenBank/DDBJ databases">
        <title>The genomes of Aspergillus section Nigri reveals drivers in fungal speciation.</title>
        <authorList>
            <consortium name="DOE Joint Genome Institute"/>
            <person name="Vesth T.C."/>
            <person name="Nybo J."/>
            <person name="Theobald S."/>
            <person name="Brandl J."/>
            <person name="Frisvad J.C."/>
            <person name="Nielsen K.F."/>
            <person name="Lyhne E.K."/>
            <person name="Kogle M.E."/>
            <person name="Kuo A."/>
            <person name="Riley R."/>
            <person name="Clum A."/>
            <person name="Nolan M."/>
            <person name="Lipzen A."/>
            <person name="Salamov A."/>
            <person name="Henrissat B."/>
            <person name="Wiebenga A."/>
            <person name="De vries R.P."/>
            <person name="Grigoriev I.V."/>
            <person name="Mortensen U.H."/>
            <person name="Andersen M.R."/>
            <person name="Baker S.E."/>
        </authorList>
    </citation>
    <scope>NUCLEOTIDE SEQUENCE [LARGE SCALE GENOMIC DNA]</scope>
    <source>
        <strain evidence="4 5">CBS 121593</strain>
    </source>
</reference>
<keyword evidence="5" id="KW-1185">Reference proteome</keyword>
<evidence type="ECO:0000259" key="3">
    <source>
        <dbReference type="PROSITE" id="PS51767"/>
    </source>
</evidence>
<evidence type="ECO:0000256" key="2">
    <source>
        <dbReference type="ARBA" id="ARBA00022801"/>
    </source>
</evidence>
<dbReference type="EMBL" id="KZ824423">
    <property type="protein sequence ID" value="RAL04542.1"/>
    <property type="molecule type" value="Genomic_DNA"/>
</dbReference>
<dbReference type="OrthoDB" id="771136at2759"/>
<dbReference type="PROSITE" id="PS51767">
    <property type="entry name" value="PEPTIDASE_A1"/>
    <property type="match status" value="1"/>
</dbReference>
<feature type="domain" description="Peptidase A1" evidence="3">
    <location>
        <begin position="32"/>
        <end position="393"/>
    </location>
</feature>
<dbReference type="Pfam" id="PF00026">
    <property type="entry name" value="Asp"/>
    <property type="match status" value="1"/>
</dbReference>
<evidence type="ECO:0000313" key="5">
    <source>
        <dbReference type="Proteomes" id="UP000249402"/>
    </source>
</evidence>
<dbReference type="CDD" id="cd05471">
    <property type="entry name" value="pepsin_like"/>
    <property type="match status" value="1"/>
</dbReference>
<dbReference type="InterPro" id="IPR033121">
    <property type="entry name" value="PEPTIDASE_A1"/>
</dbReference>
<comment type="similarity">
    <text evidence="1">Belongs to the peptidase A1 family.</text>
</comment>
<dbReference type="InterPro" id="IPR034164">
    <property type="entry name" value="Pepsin-like_dom"/>
</dbReference>
<dbReference type="GO" id="GO:0006508">
    <property type="term" value="P:proteolysis"/>
    <property type="evidence" value="ECO:0007669"/>
    <property type="project" value="UniProtKB-KW"/>
</dbReference>
<sequence>MAAVSLTAGLAHAAATLPIAYFPLNYYNGPEHKISTNLVIDQTTIEVVYDLGSDTFWTFGPNSTENWGCTSLFCPGPCNASVTDYYNWPESSTASKPEPADFFASYGAFTKYVSGDMTINDTFTFTSVAGQSSTIPNLEVAVVDYMQQRLGTDGTCTDSGSYDHGIMGVAPYQHSASWNTSGPNVRHDLLQQGTIAAPVHCMWFDEAPDNANGTYTGGAIMGGLDLSKFTGDLVEVISELADPSEPEAASVGYYVPPPIISVNGTIVSDVAAALGSPCQIDSGTSMDSLPISNQTAFQLATGIASTPDGALAWPGSCSSIPADLFLDMEFQGKNASQSVTIKVPLRSYARDGYDVPSGYCALSLSLSGCLLASPFSTAAFFAADDDKGMIALAQGGISKRGSGVDYSQVVQSIPI</sequence>
<gene>
    <name evidence="4" type="ORF">BO80DRAFT_421825</name>
</gene>
<keyword evidence="4" id="KW-0645">Protease</keyword>
<dbReference type="InterPro" id="IPR021109">
    <property type="entry name" value="Peptidase_aspartic_dom_sf"/>
</dbReference>
<proteinExistence type="inferred from homology"/>
<dbReference type="GeneID" id="37223561"/>
<organism evidence="4 5">
    <name type="scientific">Aspergillus ibericus CBS 121593</name>
    <dbReference type="NCBI Taxonomy" id="1448316"/>
    <lineage>
        <taxon>Eukaryota</taxon>
        <taxon>Fungi</taxon>
        <taxon>Dikarya</taxon>
        <taxon>Ascomycota</taxon>
        <taxon>Pezizomycotina</taxon>
        <taxon>Eurotiomycetes</taxon>
        <taxon>Eurotiomycetidae</taxon>
        <taxon>Eurotiales</taxon>
        <taxon>Aspergillaceae</taxon>
        <taxon>Aspergillus</taxon>
        <taxon>Aspergillus subgen. Circumdati</taxon>
    </lineage>
</organism>
<dbReference type="STRING" id="1448316.A0A395H9K8"/>
<dbReference type="RefSeq" id="XP_025578869.1">
    <property type="nucleotide sequence ID" value="XM_025718696.1"/>
</dbReference>
<protein>
    <submittedName>
        <fullName evidence="4">Acid protease</fullName>
    </submittedName>
</protein>
<dbReference type="AlphaFoldDB" id="A0A395H9K8"/>
<dbReference type="VEuPathDB" id="FungiDB:BO80DRAFT_421825"/>
<name>A0A395H9K8_9EURO</name>
<evidence type="ECO:0000313" key="4">
    <source>
        <dbReference type="EMBL" id="RAL04542.1"/>
    </source>
</evidence>